<reference evidence="1 2" key="1">
    <citation type="journal article" date="2007" name="Environ. Microbiol.">
        <title>Genomic and structural analysis of Syn9, a cyanophage infecting marine Prochlorococcus and Synechococcus.</title>
        <authorList>
            <person name="Weigele P.R."/>
            <person name="Pope W.H."/>
            <person name="Pedulla M.L."/>
            <person name="Houtz J.M."/>
            <person name="Smith A.L."/>
            <person name="Conway J.F."/>
            <person name="King J."/>
            <person name="Hatfull G.F."/>
            <person name="Lawrence J.G."/>
            <person name="Hendrix R.W."/>
        </authorList>
    </citation>
    <scope>NUCLEOTIDE SEQUENCE</scope>
</reference>
<evidence type="ECO:0000313" key="2">
    <source>
        <dbReference type="Proteomes" id="UP000000909"/>
    </source>
</evidence>
<organismHost>
    <name type="scientific">Synechococcus</name>
    <dbReference type="NCBI Taxonomy" id="1129"/>
</organismHost>
<sequence>MPRNEMNKDEFEVRVLKLKNQLYDGSYSARSQEWHDGAHHALHEVLNVLQEYRR</sequence>
<dbReference type="RefSeq" id="YP_717870.1">
    <property type="nucleotide sequence ID" value="NC_008296.2"/>
</dbReference>
<dbReference type="OrthoDB" id="27406at10239"/>
<protein>
    <submittedName>
        <fullName evidence="1">Gp200</fullName>
    </submittedName>
</protein>
<accession>Q0QZ25</accession>
<dbReference type="Proteomes" id="UP000000909">
    <property type="component" value="Segment"/>
</dbReference>
<proteinExistence type="predicted"/>
<dbReference type="GeneID" id="4239044"/>
<keyword evidence="2" id="KW-1185">Reference proteome</keyword>
<dbReference type="KEGG" id="vg:4239044"/>
<organism evidence="1 2">
    <name type="scientific">Synechococcus phage syn9</name>
    <dbReference type="NCBI Taxonomy" id="382359"/>
    <lineage>
        <taxon>Viruses</taxon>
        <taxon>Duplodnaviria</taxon>
        <taxon>Heunggongvirae</taxon>
        <taxon>Uroviricota</taxon>
        <taxon>Caudoviricetes</taxon>
        <taxon>Pantevenvirales</taxon>
        <taxon>Kyanoviridae</taxon>
        <taxon>Ormenosvirus</taxon>
        <taxon>Ormenosvirus syn9</taxon>
    </lineage>
</organism>
<name>Q0QZ25_BPSYS</name>
<evidence type="ECO:0000313" key="1">
    <source>
        <dbReference type="EMBL" id="ABA47171.1"/>
    </source>
</evidence>
<dbReference type="EMBL" id="DQ149023">
    <property type="protein sequence ID" value="ABA47171.1"/>
    <property type="molecule type" value="Genomic_DNA"/>
</dbReference>